<dbReference type="WBParaSite" id="SMUV_0000265701-mRNA-1">
    <property type="protein sequence ID" value="SMUV_0000265701-mRNA-1"/>
    <property type="gene ID" value="SMUV_0000265701"/>
</dbReference>
<dbReference type="CDD" id="cd08544">
    <property type="entry name" value="Reeler"/>
    <property type="match status" value="1"/>
</dbReference>
<proteinExistence type="predicted"/>
<dbReference type="InterPro" id="IPR002861">
    <property type="entry name" value="Reeler_dom"/>
</dbReference>
<organism evidence="4 5">
    <name type="scientific">Syphacia muris</name>
    <dbReference type="NCBI Taxonomy" id="451379"/>
    <lineage>
        <taxon>Eukaryota</taxon>
        <taxon>Metazoa</taxon>
        <taxon>Ecdysozoa</taxon>
        <taxon>Nematoda</taxon>
        <taxon>Chromadorea</taxon>
        <taxon>Rhabditida</taxon>
        <taxon>Spirurina</taxon>
        <taxon>Oxyuridomorpha</taxon>
        <taxon>Oxyuroidea</taxon>
        <taxon>Oxyuridae</taxon>
        <taxon>Syphacia</taxon>
    </lineage>
</organism>
<feature type="chain" id="PRO_5005892977" evidence="2">
    <location>
        <begin position="18"/>
        <end position="196"/>
    </location>
</feature>
<keyword evidence="4" id="KW-1185">Reference proteome</keyword>
<feature type="domain" description="Reelin" evidence="3">
    <location>
        <begin position="8"/>
        <end position="184"/>
    </location>
</feature>
<name>A0A0N5AEJ7_9BILA</name>
<evidence type="ECO:0000313" key="5">
    <source>
        <dbReference type="WBParaSite" id="SMUV_0000265701-mRNA-1"/>
    </source>
</evidence>
<dbReference type="Proteomes" id="UP000046393">
    <property type="component" value="Unplaced"/>
</dbReference>
<accession>A0A0N5AEJ7</accession>
<evidence type="ECO:0000256" key="1">
    <source>
        <dbReference type="SAM" id="MobiDB-lite"/>
    </source>
</evidence>
<dbReference type="Gene3D" id="2.60.40.4060">
    <property type="entry name" value="Reeler domain"/>
    <property type="match status" value="1"/>
</dbReference>
<dbReference type="PANTHER" id="PTHR45828">
    <property type="entry name" value="CYTOCHROME B561/FERRIC REDUCTASE TRANSMEMBRANE"/>
    <property type="match status" value="1"/>
</dbReference>
<dbReference type="InterPro" id="IPR042307">
    <property type="entry name" value="Reeler_sf"/>
</dbReference>
<feature type="region of interest" description="Disordered" evidence="1">
    <location>
        <begin position="174"/>
        <end position="196"/>
    </location>
</feature>
<dbReference type="InterPro" id="IPR051237">
    <property type="entry name" value="Ferric-chelate_Red/DefProt"/>
</dbReference>
<keyword evidence="2" id="KW-0732">Signal</keyword>
<reference evidence="5" key="1">
    <citation type="submission" date="2017-02" db="UniProtKB">
        <authorList>
            <consortium name="WormBaseParasite"/>
        </authorList>
    </citation>
    <scope>IDENTIFICATION</scope>
</reference>
<feature type="signal peptide" evidence="2">
    <location>
        <begin position="1"/>
        <end position="17"/>
    </location>
</feature>
<protein>
    <submittedName>
        <fullName evidence="5">Reelin domain-containing protein</fullName>
    </submittedName>
</protein>
<dbReference type="Pfam" id="PF02014">
    <property type="entry name" value="Reeler"/>
    <property type="match status" value="1"/>
</dbReference>
<dbReference type="GO" id="GO:0016020">
    <property type="term" value="C:membrane"/>
    <property type="evidence" value="ECO:0007669"/>
    <property type="project" value="TreeGrafter"/>
</dbReference>
<evidence type="ECO:0000313" key="4">
    <source>
        <dbReference type="Proteomes" id="UP000046393"/>
    </source>
</evidence>
<sequence>MLLKAFSVLCAVAIASAWPDGAPCLHSTVDSMNPLEAAEHQGGLRLTDPPYTIEVSRRCYIKNQPLQVTLRGNTTSDMFKGFVIQPIIYKGAHQGRRMGEFLKLDDNGSWQHQCFKLKDSVTHSHNEKKKKISLWWKPDLESNDYVQFVATVVKAQREFWVKSVVSIPLPPCTEKSQGLSSNEFSFSKPTAPPPVH</sequence>
<evidence type="ECO:0000256" key="2">
    <source>
        <dbReference type="SAM" id="SignalP"/>
    </source>
</evidence>
<dbReference type="AlphaFoldDB" id="A0A0N5AEJ7"/>
<feature type="compositionally biased region" description="Polar residues" evidence="1">
    <location>
        <begin position="174"/>
        <end position="188"/>
    </location>
</feature>
<dbReference type="PROSITE" id="PS51019">
    <property type="entry name" value="REELIN"/>
    <property type="match status" value="1"/>
</dbReference>
<dbReference type="PANTHER" id="PTHR45828:SF42">
    <property type="entry name" value="DEFENSE PROTEIN L(2)34FC"/>
    <property type="match status" value="1"/>
</dbReference>
<evidence type="ECO:0000259" key="3">
    <source>
        <dbReference type="PROSITE" id="PS51019"/>
    </source>
</evidence>